<dbReference type="HAMAP" id="MF_00338">
    <property type="entry name" value="UPF0145"/>
    <property type="match status" value="1"/>
</dbReference>
<dbReference type="EMBL" id="FWFR01000001">
    <property type="protein sequence ID" value="SLN15874.1"/>
    <property type="molecule type" value="Genomic_DNA"/>
</dbReference>
<evidence type="ECO:0000313" key="3">
    <source>
        <dbReference type="EMBL" id="SLN15874.1"/>
    </source>
</evidence>
<dbReference type="RefSeq" id="WP_085881675.1">
    <property type="nucleotide sequence ID" value="NZ_FWFR01000001.1"/>
</dbReference>
<dbReference type="Gene3D" id="3.30.110.70">
    <property type="entry name" value="Hypothetical protein apc22750. Chain B"/>
    <property type="match status" value="1"/>
</dbReference>
<keyword evidence="4" id="KW-1185">Reference proteome</keyword>
<accession>A0A1Y5RFF2</accession>
<dbReference type="Pfam" id="PF01906">
    <property type="entry name" value="YbjQ_1"/>
    <property type="match status" value="1"/>
</dbReference>
<dbReference type="InterPro" id="IPR002765">
    <property type="entry name" value="UPF0145_YbjQ-like"/>
</dbReference>
<gene>
    <name evidence="3" type="ORF">OCH7691_00323</name>
</gene>
<dbReference type="SUPFAM" id="SSF117782">
    <property type="entry name" value="YbjQ-like"/>
    <property type="match status" value="1"/>
</dbReference>
<dbReference type="OrthoDB" id="9796448at2"/>
<evidence type="ECO:0000313" key="4">
    <source>
        <dbReference type="Proteomes" id="UP000193200"/>
    </source>
</evidence>
<evidence type="ECO:0000256" key="2">
    <source>
        <dbReference type="HAMAP-Rule" id="MF_00338"/>
    </source>
</evidence>
<dbReference type="FunCoup" id="A0A1Y5RFF2">
    <property type="interactions" value="142"/>
</dbReference>
<reference evidence="3 4" key="1">
    <citation type="submission" date="2017-03" db="EMBL/GenBank/DDBJ databases">
        <authorList>
            <person name="Afonso C.L."/>
            <person name="Miller P.J."/>
            <person name="Scott M.A."/>
            <person name="Spackman E."/>
            <person name="Goraichik I."/>
            <person name="Dimitrov K.M."/>
            <person name="Suarez D.L."/>
            <person name="Swayne D.E."/>
        </authorList>
    </citation>
    <scope>NUCLEOTIDE SEQUENCE [LARGE SCALE GENOMIC DNA]</scope>
    <source>
        <strain evidence="3 4">CECT 7691</strain>
    </source>
</reference>
<protein>
    <recommendedName>
        <fullName evidence="2">UPF0145 protein OCH7691_00323</fullName>
    </recommendedName>
</protein>
<dbReference type="Proteomes" id="UP000193200">
    <property type="component" value="Unassembled WGS sequence"/>
</dbReference>
<dbReference type="AlphaFoldDB" id="A0A1Y5RFF2"/>
<comment type="similarity">
    <text evidence="1 2">Belongs to the UPF0145 family.</text>
</comment>
<sequence>MLISTTPSFEGKRIVAYHGLVSGEAVMGANFVRDFFARVTDVIGGRSGAYQKELKKARNLALEDMEEEAKELGGNAVVSADLDYEVLGDSMLMVIASGTAVTVE</sequence>
<proteinExistence type="inferred from homology"/>
<name>A0A1Y5RFF2_9PROT</name>
<dbReference type="InterPro" id="IPR035439">
    <property type="entry name" value="UPF0145_dom_sf"/>
</dbReference>
<dbReference type="PANTHER" id="PTHR34068:SF1">
    <property type="entry name" value="UPF0145 PROTEIN YBJQ"/>
    <property type="match status" value="1"/>
</dbReference>
<evidence type="ECO:0000256" key="1">
    <source>
        <dbReference type="ARBA" id="ARBA00010751"/>
    </source>
</evidence>
<organism evidence="3 4">
    <name type="scientific">Oceanibacterium hippocampi</name>
    <dbReference type="NCBI Taxonomy" id="745714"/>
    <lineage>
        <taxon>Bacteria</taxon>
        <taxon>Pseudomonadati</taxon>
        <taxon>Pseudomonadota</taxon>
        <taxon>Alphaproteobacteria</taxon>
        <taxon>Sneathiellales</taxon>
        <taxon>Sneathiellaceae</taxon>
        <taxon>Oceanibacterium</taxon>
    </lineage>
</organism>
<dbReference type="PANTHER" id="PTHR34068">
    <property type="entry name" value="UPF0145 PROTEIN YBJQ"/>
    <property type="match status" value="1"/>
</dbReference>
<dbReference type="InParanoid" id="A0A1Y5RFF2"/>